<evidence type="ECO:0000256" key="2">
    <source>
        <dbReference type="ARBA" id="ARBA00022525"/>
    </source>
</evidence>
<evidence type="ECO:0000256" key="5">
    <source>
        <dbReference type="ARBA" id="ARBA00034321"/>
    </source>
</evidence>
<evidence type="ECO:0000313" key="7">
    <source>
        <dbReference type="EMBL" id="AAY66681.1"/>
    </source>
</evidence>
<comment type="similarity">
    <text evidence="5">Belongs to the salp15 family.</text>
</comment>
<evidence type="ECO:0000256" key="6">
    <source>
        <dbReference type="SAM" id="SignalP"/>
    </source>
</evidence>
<dbReference type="AlphaFoldDB" id="Q4PMT0"/>
<organism evidence="7">
    <name type="scientific">Ixodes scapularis</name>
    <name type="common">Black-legged tick</name>
    <name type="synonym">Deer tick</name>
    <dbReference type="NCBI Taxonomy" id="6945"/>
    <lineage>
        <taxon>Eukaryota</taxon>
        <taxon>Metazoa</taxon>
        <taxon>Ecdysozoa</taxon>
        <taxon>Arthropoda</taxon>
        <taxon>Chelicerata</taxon>
        <taxon>Arachnida</taxon>
        <taxon>Acari</taxon>
        <taxon>Parasitiformes</taxon>
        <taxon>Ixodida</taxon>
        <taxon>Ixodoidea</taxon>
        <taxon>Ixodidae</taxon>
        <taxon>Ixodinae</taxon>
        <taxon>Ixodes</taxon>
    </lineage>
</organism>
<proteinExistence type="evidence at transcript level"/>
<feature type="non-terminal residue" evidence="7">
    <location>
        <position position="126"/>
    </location>
</feature>
<comment type="subcellular location">
    <subcellularLocation>
        <location evidence="1">Secreted</location>
    </subcellularLocation>
</comment>
<keyword evidence="3 6" id="KW-0732">Signal</keyword>
<keyword evidence="2" id="KW-0964">Secreted</keyword>
<name>Q4PMT0_IXOSC</name>
<sequence>MKVVCILFLFGVVAGEFQKPENVKLKFPDFIKKPIQLANQLIQMCEEKRPTTDSTYHVAINDKLVNFKNCTFICKFVNSNFNNEVLPSNYALGREPPLKPQEHWCRSRNELYRGSSGMLASSRLFN</sequence>
<evidence type="ECO:0000256" key="1">
    <source>
        <dbReference type="ARBA" id="ARBA00004613"/>
    </source>
</evidence>
<dbReference type="GO" id="GO:0005576">
    <property type="term" value="C:extracellular region"/>
    <property type="evidence" value="ECO:0007669"/>
    <property type="project" value="UniProtKB-SubCell"/>
</dbReference>
<keyword evidence="4" id="KW-0325">Glycoprotein</keyword>
<feature type="signal peptide" evidence="6">
    <location>
        <begin position="1"/>
        <end position="15"/>
    </location>
</feature>
<evidence type="ECO:0000256" key="3">
    <source>
        <dbReference type="ARBA" id="ARBA00022729"/>
    </source>
</evidence>
<accession>Q4PMT0</accession>
<reference evidence="7" key="2">
    <citation type="journal article" date="2006" name="Insect Biochem. Mol. Biol.">
        <title>An annotated catalog of salivary gland transcripts from Ixodes scapularis ticks.</title>
        <authorList>
            <person name="Ribeiro J.M."/>
            <person name="Alarcon-Chaidez F."/>
            <person name="Francischetti I.M."/>
            <person name="Mans B.J."/>
            <person name="Mather T.N."/>
            <person name="Valenzuela J.G."/>
            <person name="Wikel S.K."/>
        </authorList>
    </citation>
    <scope>NUCLEOTIDE SEQUENCE</scope>
    <source>
        <strain evidence="7">ISJ-ISPM_P1_D7</strain>
        <tissue evidence="7">Salivary glands</tissue>
    </source>
</reference>
<feature type="chain" id="PRO_5012994617" evidence="6">
    <location>
        <begin position="16"/>
        <end position="126"/>
    </location>
</feature>
<protein>
    <submittedName>
        <fullName evidence="7">Putative salivary protein</fullName>
    </submittedName>
</protein>
<evidence type="ECO:0000256" key="4">
    <source>
        <dbReference type="ARBA" id="ARBA00023180"/>
    </source>
</evidence>
<reference evidence="7" key="1">
    <citation type="submission" date="2005-05" db="EMBL/GenBank/DDBJ databases">
        <authorList>
            <person name="Tseng H.-P."/>
            <person name="Hseu T.-H."/>
            <person name="Buhler D.R."/>
            <person name="Wang W.-D."/>
            <person name="Tsai H.-L."/>
            <person name="Hu C.-H."/>
        </authorList>
    </citation>
    <scope>NUCLEOTIDE SEQUENCE</scope>
    <source>
        <strain evidence="7">ISJ-ISPM_P1_D7</strain>
        <tissue evidence="7">Salivary glands</tissue>
    </source>
</reference>
<dbReference type="EMBL" id="DQ066044">
    <property type="protein sequence ID" value="AAY66681.1"/>
    <property type="molecule type" value="mRNA"/>
</dbReference>
<dbReference type="Pfam" id="PF12115">
    <property type="entry name" value="Salp15"/>
    <property type="match status" value="1"/>
</dbReference>
<dbReference type="InterPro" id="IPR021971">
    <property type="entry name" value="Salp15"/>
</dbReference>